<keyword evidence="6" id="KW-1185">Reference proteome</keyword>
<dbReference type="PATRIC" id="fig|1293598.4.peg.117"/>
<name>A0A0R2MW42_9LACO</name>
<evidence type="ECO:0000313" key="6">
    <source>
        <dbReference type="Proteomes" id="UP000050969"/>
    </source>
</evidence>
<reference evidence="5 6" key="1">
    <citation type="journal article" date="2015" name="Genome Announc.">
        <title>Expanding the biotechnology potential of lactobacilli through comparative genomics of 213 strains and associated genera.</title>
        <authorList>
            <person name="Sun Z."/>
            <person name="Harris H.M."/>
            <person name="McCann A."/>
            <person name="Guo C."/>
            <person name="Argimon S."/>
            <person name="Zhang W."/>
            <person name="Yang X."/>
            <person name="Jeffery I.B."/>
            <person name="Cooney J.C."/>
            <person name="Kagawa T.F."/>
            <person name="Liu W."/>
            <person name="Song Y."/>
            <person name="Salvetti E."/>
            <person name="Wrobel A."/>
            <person name="Rasinkangas P."/>
            <person name="Parkhill J."/>
            <person name="Rea M.C."/>
            <person name="O'Sullivan O."/>
            <person name="Ritari J."/>
            <person name="Douillard F.P."/>
            <person name="Paul Ross R."/>
            <person name="Yang R."/>
            <person name="Briner A.E."/>
            <person name="Felis G.E."/>
            <person name="de Vos W.M."/>
            <person name="Barrangou R."/>
            <person name="Klaenhammer T.R."/>
            <person name="Caufield P.W."/>
            <person name="Cui Y."/>
            <person name="Zhang H."/>
            <person name="O'Toole P.W."/>
        </authorList>
    </citation>
    <scope>NUCLEOTIDE SEQUENCE [LARGE SCALE GENOMIC DNA]</scope>
    <source>
        <strain evidence="5 6">DSM 24301</strain>
    </source>
</reference>
<dbReference type="STRING" id="1293598.IV56_GL000116"/>
<dbReference type="InterPro" id="IPR029039">
    <property type="entry name" value="Flavoprotein-like_sf"/>
</dbReference>
<gene>
    <name evidence="5" type="ORF">IV56_GL000116</name>
</gene>
<dbReference type="Gene3D" id="3.40.50.360">
    <property type="match status" value="1"/>
</dbReference>
<evidence type="ECO:0000259" key="4">
    <source>
        <dbReference type="Pfam" id="PF03358"/>
    </source>
</evidence>
<organism evidence="5 6">
    <name type="scientific">Lacticaseibacillus saniviri JCM 17471 = DSM 24301</name>
    <dbReference type="NCBI Taxonomy" id="1293598"/>
    <lineage>
        <taxon>Bacteria</taxon>
        <taxon>Bacillati</taxon>
        <taxon>Bacillota</taxon>
        <taxon>Bacilli</taxon>
        <taxon>Lactobacillales</taxon>
        <taxon>Lactobacillaceae</taxon>
        <taxon>Lacticaseibacillus</taxon>
    </lineage>
</organism>
<feature type="domain" description="NADPH-dependent FMN reductase-like" evidence="4">
    <location>
        <begin position="2"/>
        <end position="93"/>
    </location>
</feature>
<keyword evidence="3" id="KW-0472">Membrane</keyword>
<proteinExistence type="predicted"/>
<dbReference type="PANTHER" id="PTHR43278:SF4">
    <property type="entry name" value="NAD(P)H-DEPENDENT FMN-CONTAINING OXIDOREDUCTASE YWQN-RELATED"/>
    <property type="match status" value="1"/>
</dbReference>
<dbReference type="Proteomes" id="UP000050969">
    <property type="component" value="Unassembled WGS sequence"/>
</dbReference>
<keyword evidence="3" id="KW-0812">Transmembrane</keyword>
<dbReference type="Pfam" id="PF03358">
    <property type="entry name" value="FMN_red"/>
    <property type="match status" value="1"/>
</dbReference>
<dbReference type="PANTHER" id="PTHR43278">
    <property type="entry name" value="NAD(P)H-DEPENDENT FMN-CONTAINING OXIDOREDUCTASE YWQN-RELATED"/>
    <property type="match status" value="1"/>
</dbReference>
<comment type="caution">
    <text evidence="5">The sequence shown here is derived from an EMBL/GenBank/DDBJ whole genome shotgun (WGS) entry which is preliminary data.</text>
</comment>
<feature type="transmembrane region" description="Helical" evidence="3">
    <location>
        <begin position="224"/>
        <end position="247"/>
    </location>
</feature>
<evidence type="ECO:0000256" key="3">
    <source>
        <dbReference type="SAM" id="Phobius"/>
    </source>
</evidence>
<keyword evidence="1" id="KW-0285">Flavoprotein</keyword>
<keyword evidence="2" id="KW-0288">FMN</keyword>
<dbReference type="SUPFAM" id="SSF52218">
    <property type="entry name" value="Flavoproteins"/>
    <property type="match status" value="1"/>
</dbReference>
<evidence type="ECO:0000256" key="2">
    <source>
        <dbReference type="ARBA" id="ARBA00022643"/>
    </source>
</evidence>
<dbReference type="InterPro" id="IPR051796">
    <property type="entry name" value="ISF_SsuE-like"/>
</dbReference>
<dbReference type="InterPro" id="IPR005025">
    <property type="entry name" value="FMN_Rdtase-like_dom"/>
</dbReference>
<dbReference type="EMBL" id="JQCE01000010">
    <property type="protein sequence ID" value="KRO17636.1"/>
    <property type="molecule type" value="Genomic_DNA"/>
</dbReference>
<dbReference type="GO" id="GO:0016491">
    <property type="term" value="F:oxidoreductase activity"/>
    <property type="evidence" value="ECO:0007669"/>
    <property type="project" value="InterPro"/>
</dbReference>
<evidence type="ECO:0000313" key="5">
    <source>
        <dbReference type="EMBL" id="KRO17636.1"/>
    </source>
</evidence>
<dbReference type="AlphaFoldDB" id="A0A0R2MW42"/>
<accession>A0A0R2MW42</accession>
<keyword evidence="3" id="KW-1133">Transmembrane helix</keyword>
<feature type="transmembrane region" description="Helical" evidence="3">
    <location>
        <begin position="195"/>
        <end position="212"/>
    </location>
</feature>
<protein>
    <submittedName>
        <fullName evidence="5">Flavoprotein</fullName>
    </submittedName>
</protein>
<evidence type="ECO:0000256" key="1">
    <source>
        <dbReference type="ARBA" id="ARBA00022630"/>
    </source>
</evidence>
<sequence>MMKILGLFGGQSTDGQTYQLMATMLGAVKAPNTTEIINLNDYQLQPDRYQHPNAVLDQLEAKLDEADVWVLASPTYFGTISGQLKQFLDCMRPRLVRMTKKGDSLPGKYKDKHYISISSCFASAWDNTFTHQTDQTFRTIDKAMTTAGLHKITELVLPNTWREHTLPDAKRHAAITIGEKLGQKSRKDDETLKRYLLLFGMIALMSLVTMGIQQLIPVLTTSFLWRYISFVLVFFVLLASLLHYATFMRHKRR</sequence>